<evidence type="ECO:0000313" key="2">
    <source>
        <dbReference type="Proteomes" id="UP001227230"/>
    </source>
</evidence>
<dbReference type="EMBL" id="CP126648">
    <property type="protein sequence ID" value="WJZ80866.1"/>
    <property type="molecule type" value="Genomic_DNA"/>
</dbReference>
<keyword evidence="2" id="KW-1185">Reference proteome</keyword>
<protein>
    <submittedName>
        <fullName evidence="1">Uncharacterized protein</fullName>
    </submittedName>
</protein>
<organism evidence="1 2">
    <name type="scientific">Vitis vinifera</name>
    <name type="common">Grape</name>
    <dbReference type="NCBI Taxonomy" id="29760"/>
    <lineage>
        <taxon>Eukaryota</taxon>
        <taxon>Viridiplantae</taxon>
        <taxon>Streptophyta</taxon>
        <taxon>Embryophyta</taxon>
        <taxon>Tracheophyta</taxon>
        <taxon>Spermatophyta</taxon>
        <taxon>Magnoliopsida</taxon>
        <taxon>eudicotyledons</taxon>
        <taxon>Gunneridae</taxon>
        <taxon>Pentapetalae</taxon>
        <taxon>rosids</taxon>
        <taxon>Vitales</taxon>
        <taxon>Vitaceae</taxon>
        <taxon>Viteae</taxon>
        <taxon>Vitis</taxon>
    </lineage>
</organism>
<proteinExistence type="predicted"/>
<name>A0ABY9BDN5_VITVI</name>
<dbReference type="Proteomes" id="UP001227230">
    <property type="component" value="Chromosome 1"/>
</dbReference>
<gene>
    <name evidence="1" type="ORF">VitviT2T_000741</name>
</gene>
<evidence type="ECO:0000313" key="1">
    <source>
        <dbReference type="EMBL" id="WJZ80866.1"/>
    </source>
</evidence>
<sequence>MMEILKRVSCFTDAESPSTKRSDFFPLIKGISVNLGGDPPTFVSARLPFGTLESVVSRIQQLQDCTVSKTTKVCAQLFEWLDVAEAIRAFISHRLGNNEELCVKLERVEADLAVA</sequence>
<reference evidence="1 2" key="1">
    <citation type="journal article" date="2023" name="Hortic Res">
        <title>The complete reference genome for grapevine (Vitis vinifera L.) genetics and breeding.</title>
        <authorList>
            <person name="Shi X."/>
            <person name="Cao S."/>
            <person name="Wang X."/>
            <person name="Huang S."/>
            <person name="Wang Y."/>
            <person name="Liu Z."/>
            <person name="Liu W."/>
            <person name="Leng X."/>
            <person name="Peng Y."/>
            <person name="Wang N."/>
            <person name="Wang Y."/>
            <person name="Ma Z."/>
            <person name="Xu X."/>
            <person name="Zhang F."/>
            <person name="Xue H."/>
            <person name="Zhong H."/>
            <person name="Wang Y."/>
            <person name="Zhang K."/>
            <person name="Velt A."/>
            <person name="Avia K."/>
            <person name="Holtgrawe D."/>
            <person name="Grimplet J."/>
            <person name="Matus J.T."/>
            <person name="Ware D."/>
            <person name="Wu X."/>
            <person name="Wang H."/>
            <person name="Liu C."/>
            <person name="Fang Y."/>
            <person name="Rustenholz C."/>
            <person name="Cheng Z."/>
            <person name="Xiao H."/>
            <person name="Zhou Y."/>
        </authorList>
    </citation>
    <scope>NUCLEOTIDE SEQUENCE [LARGE SCALE GENOMIC DNA]</scope>
    <source>
        <strain evidence="2">cv. Pinot noir / PN40024</strain>
        <tissue evidence="1">Leaf</tissue>
    </source>
</reference>
<accession>A0ABY9BDN5</accession>